<gene>
    <name evidence="1" type="ORF">SAMN02949497_3601</name>
</gene>
<sequence length="84" mass="9213">MKHTIQIDCPTELLLGLHLNAEGFAEYIKHQTAIGLFKEGKLSSGTAATWLNIGRVEFLRLAFDAGAVLLEDSEDDLARETALL</sequence>
<dbReference type="OrthoDB" id="5771430at2"/>
<dbReference type="EMBL" id="FXAM01000001">
    <property type="protein sequence ID" value="SMF96211.1"/>
    <property type="molecule type" value="Genomic_DNA"/>
</dbReference>
<dbReference type="AlphaFoldDB" id="A0A1Y6D0S7"/>
<proteinExistence type="predicted"/>
<dbReference type="Pfam" id="PF03683">
    <property type="entry name" value="UPF0175"/>
    <property type="match status" value="1"/>
</dbReference>
<protein>
    <submittedName>
        <fullName evidence="1">Uncharacterized protein</fullName>
    </submittedName>
</protein>
<evidence type="ECO:0000313" key="1">
    <source>
        <dbReference type="EMBL" id="SMF96211.1"/>
    </source>
</evidence>
<dbReference type="Proteomes" id="UP000192923">
    <property type="component" value="Unassembled WGS sequence"/>
</dbReference>
<accession>A0A1Y6D0S7</accession>
<reference evidence="1 2" key="1">
    <citation type="submission" date="2016-12" db="EMBL/GenBank/DDBJ databases">
        <authorList>
            <person name="Song W.-J."/>
            <person name="Kurnit D.M."/>
        </authorList>
    </citation>
    <scope>NUCLEOTIDE SEQUENCE [LARGE SCALE GENOMIC DNA]</scope>
    <source>
        <strain evidence="1 2">175</strain>
    </source>
</reference>
<organism evidence="1 2">
    <name type="scientific">Methylomagnum ishizawai</name>
    <dbReference type="NCBI Taxonomy" id="1760988"/>
    <lineage>
        <taxon>Bacteria</taxon>
        <taxon>Pseudomonadati</taxon>
        <taxon>Pseudomonadota</taxon>
        <taxon>Gammaproteobacteria</taxon>
        <taxon>Methylococcales</taxon>
        <taxon>Methylococcaceae</taxon>
        <taxon>Methylomagnum</taxon>
    </lineage>
</organism>
<keyword evidence="2" id="KW-1185">Reference proteome</keyword>
<evidence type="ECO:0000313" key="2">
    <source>
        <dbReference type="Proteomes" id="UP000192923"/>
    </source>
</evidence>
<dbReference type="RefSeq" id="WP_085215082.1">
    <property type="nucleotide sequence ID" value="NZ_FXAM01000001.1"/>
</dbReference>
<dbReference type="InterPro" id="IPR005368">
    <property type="entry name" value="UPF0175"/>
</dbReference>
<name>A0A1Y6D0S7_9GAMM</name>